<gene>
    <name evidence="1" type="ORF">ZHD862_LOCUS39136</name>
</gene>
<comment type="caution">
    <text evidence="1">The sequence shown here is derived from an EMBL/GenBank/DDBJ whole genome shotgun (WGS) entry which is preliminary data.</text>
</comment>
<evidence type="ECO:0000313" key="2">
    <source>
        <dbReference type="Proteomes" id="UP000663864"/>
    </source>
</evidence>
<protein>
    <submittedName>
        <fullName evidence="1">Uncharacterized protein</fullName>
    </submittedName>
</protein>
<organism evidence="1 2">
    <name type="scientific">Rotaria sordida</name>
    <dbReference type="NCBI Taxonomy" id="392033"/>
    <lineage>
        <taxon>Eukaryota</taxon>
        <taxon>Metazoa</taxon>
        <taxon>Spiralia</taxon>
        <taxon>Gnathifera</taxon>
        <taxon>Rotifera</taxon>
        <taxon>Eurotatoria</taxon>
        <taxon>Bdelloidea</taxon>
        <taxon>Philodinida</taxon>
        <taxon>Philodinidae</taxon>
        <taxon>Rotaria</taxon>
    </lineage>
</organism>
<reference evidence="1" key="1">
    <citation type="submission" date="2021-02" db="EMBL/GenBank/DDBJ databases">
        <authorList>
            <person name="Nowell W R."/>
        </authorList>
    </citation>
    <scope>NUCLEOTIDE SEQUENCE</scope>
</reference>
<evidence type="ECO:0000313" key="1">
    <source>
        <dbReference type="EMBL" id="CAF1543015.1"/>
    </source>
</evidence>
<dbReference type="AlphaFoldDB" id="A0A815WER3"/>
<feature type="non-terminal residue" evidence="1">
    <location>
        <position position="44"/>
    </location>
</feature>
<name>A0A815WER3_9BILA</name>
<dbReference type="EMBL" id="CAJNOT010014154">
    <property type="protein sequence ID" value="CAF1543015.1"/>
    <property type="molecule type" value="Genomic_DNA"/>
</dbReference>
<sequence>MGTNIRSELSSSEIELVNRVHAYFLNNNPTKFFYFYSTTPTNSI</sequence>
<dbReference type="Proteomes" id="UP000663864">
    <property type="component" value="Unassembled WGS sequence"/>
</dbReference>
<proteinExistence type="predicted"/>
<accession>A0A815WER3</accession>